<evidence type="ECO:0000256" key="1">
    <source>
        <dbReference type="SAM" id="SignalP"/>
    </source>
</evidence>
<keyword evidence="1" id="KW-0732">Signal</keyword>
<dbReference type="KEGG" id="hir:HETIRDRAFT_472104"/>
<organism evidence="2 3">
    <name type="scientific">Heterobasidion irregulare (strain TC 32-1)</name>
    <dbReference type="NCBI Taxonomy" id="747525"/>
    <lineage>
        <taxon>Eukaryota</taxon>
        <taxon>Fungi</taxon>
        <taxon>Dikarya</taxon>
        <taxon>Basidiomycota</taxon>
        <taxon>Agaricomycotina</taxon>
        <taxon>Agaricomycetes</taxon>
        <taxon>Russulales</taxon>
        <taxon>Bondarzewiaceae</taxon>
        <taxon>Heterobasidion</taxon>
        <taxon>Heterobasidion annosum species complex</taxon>
    </lineage>
</organism>
<dbReference type="EMBL" id="KI925456">
    <property type="protein sequence ID" value="ETW83797.1"/>
    <property type="molecule type" value="Genomic_DNA"/>
</dbReference>
<dbReference type="AlphaFoldDB" id="W4KD88"/>
<sequence length="143" mass="15895">MFPFRLLFSVFLAVSDTILGATPVVILPALTFVPPSPLPSSPSRSRFLLYTLRSHPYVPIFCPPTLSPVSARNNPVLSAILNQRCFIIPHHDSIRTYTSADFSFRLRSSQPSVQLLFGPLSSFVFFACSHTSHARMHACTLKC</sequence>
<dbReference type="OrthoDB" id="431169at2759"/>
<dbReference type="RefSeq" id="XP_009543543.1">
    <property type="nucleotide sequence ID" value="XM_009545248.1"/>
</dbReference>
<dbReference type="Proteomes" id="UP000030671">
    <property type="component" value="Unassembled WGS sequence"/>
</dbReference>
<evidence type="ECO:0008006" key="4">
    <source>
        <dbReference type="Google" id="ProtNLM"/>
    </source>
</evidence>
<dbReference type="GeneID" id="20677436"/>
<keyword evidence="3" id="KW-1185">Reference proteome</keyword>
<reference evidence="2 3" key="1">
    <citation type="journal article" date="2012" name="New Phytol.">
        <title>Insight into trade-off between wood decay and parasitism from the genome of a fungal forest pathogen.</title>
        <authorList>
            <person name="Olson A."/>
            <person name="Aerts A."/>
            <person name="Asiegbu F."/>
            <person name="Belbahri L."/>
            <person name="Bouzid O."/>
            <person name="Broberg A."/>
            <person name="Canback B."/>
            <person name="Coutinho P.M."/>
            <person name="Cullen D."/>
            <person name="Dalman K."/>
            <person name="Deflorio G."/>
            <person name="van Diepen L.T."/>
            <person name="Dunand C."/>
            <person name="Duplessis S."/>
            <person name="Durling M."/>
            <person name="Gonthier P."/>
            <person name="Grimwood J."/>
            <person name="Fossdal C.G."/>
            <person name="Hansson D."/>
            <person name="Henrissat B."/>
            <person name="Hietala A."/>
            <person name="Himmelstrand K."/>
            <person name="Hoffmeister D."/>
            <person name="Hogberg N."/>
            <person name="James T.Y."/>
            <person name="Karlsson M."/>
            <person name="Kohler A."/>
            <person name="Kues U."/>
            <person name="Lee Y.H."/>
            <person name="Lin Y.C."/>
            <person name="Lind M."/>
            <person name="Lindquist E."/>
            <person name="Lombard V."/>
            <person name="Lucas S."/>
            <person name="Lunden K."/>
            <person name="Morin E."/>
            <person name="Murat C."/>
            <person name="Park J."/>
            <person name="Raffaello T."/>
            <person name="Rouze P."/>
            <person name="Salamov A."/>
            <person name="Schmutz J."/>
            <person name="Solheim H."/>
            <person name="Stahlberg J."/>
            <person name="Velez H."/>
            <person name="de Vries R.P."/>
            <person name="Wiebenga A."/>
            <person name="Woodward S."/>
            <person name="Yakovlev I."/>
            <person name="Garbelotto M."/>
            <person name="Martin F."/>
            <person name="Grigoriev I.V."/>
            <person name="Stenlid J."/>
        </authorList>
    </citation>
    <scope>NUCLEOTIDE SEQUENCE [LARGE SCALE GENOMIC DNA]</scope>
    <source>
        <strain evidence="2 3">TC 32-1</strain>
    </source>
</reference>
<proteinExistence type="predicted"/>
<feature type="chain" id="PRO_5004844166" description="Secreted protein" evidence="1">
    <location>
        <begin position="21"/>
        <end position="143"/>
    </location>
</feature>
<gene>
    <name evidence="2" type="ORF">HETIRDRAFT_472104</name>
</gene>
<evidence type="ECO:0000313" key="3">
    <source>
        <dbReference type="Proteomes" id="UP000030671"/>
    </source>
</evidence>
<protein>
    <recommendedName>
        <fullName evidence="4">Secreted protein</fullName>
    </recommendedName>
</protein>
<feature type="signal peptide" evidence="1">
    <location>
        <begin position="1"/>
        <end position="20"/>
    </location>
</feature>
<accession>W4KD88</accession>
<dbReference type="HOGENOM" id="CLU_1806409_0_0_1"/>
<name>W4KD88_HETIT</name>
<evidence type="ECO:0000313" key="2">
    <source>
        <dbReference type="EMBL" id="ETW83797.1"/>
    </source>
</evidence>
<dbReference type="InParanoid" id="W4KD88"/>